<dbReference type="InterPro" id="IPR036514">
    <property type="entry name" value="SGNH_hydro_sf"/>
</dbReference>
<dbReference type="Proteomes" id="UP000216605">
    <property type="component" value="Unassembled WGS sequence"/>
</dbReference>
<dbReference type="OrthoDB" id="7443339at2"/>
<evidence type="ECO:0000256" key="1">
    <source>
        <dbReference type="ARBA" id="ARBA00022729"/>
    </source>
</evidence>
<dbReference type="AlphaFoldDB" id="A0A255ZR55"/>
<sequence>MHHFDNIKTSHPMIKIKSSLYRTRLIILTSLVLLGFFKSANAQDTLRILFIGNSMTYVQDLPGLLTNLASSNGKTVITAQNTPGGYFLSDHVTDPVSLSLMAQGFDYIVVQEQSAGNIQPVIPGSPIIRPIGIIDSIAKANCSKILLYSTPGYPDTHPWSVEPYEDMQAEIIYKYTLAARSVRAAYLPTAHAFRDVINNYPAITDMWASPTDYHPGLKGQYLHACVLYSVLYNESAVGSPAPLGISISDANMLQQTAWSQVKDSAYVHGYYKINQFHTDFSIESDSLSVTVIDSSSSMINKKMIYWGDGDSTLIMPHPFQDFSTATHNYTLVGNYTITQKVWWSECDSGEVIKNISLPLSIDEIDNNSNLFTFYPNPTKNFVTIKTIQRGLELTQIQVFDTQGRLIMSNQKSMQNGQLTIDLSNIPNQLLFILVTDKNGRHQTVKIMKE</sequence>
<dbReference type="NCBIfam" id="TIGR04183">
    <property type="entry name" value="Por_Secre_tail"/>
    <property type="match status" value="1"/>
</dbReference>
<keyword evidence="1" id="KW-0732">Signal</keyword>
<keyword evidence="4" id="KW-1185">Reference proteome</keyword>
<evidence type="ECO:0000313" key="3">
    <source>
        <dbReference type="EMBL" id="OYQ43872.1"/>
    </source>
</evidence>
<dbReference type="GO" id="GO:0016788">
    <property type="term" value="F:hydrolase activity, acting on ester bonds"/>
    <property type="evidence" value="ECO:0007669"/>
    <property type="project" value="UniProtKB-ARBA"/>
</dbReference>
<dbReference type="EMBL" id="NOXV01000165">
    <property type="protein sequence ID" value="OYQ43872.1"/>
    <property type="molecule type" value="Genomic_DNA"/>
</dbReference>
<name>A0A255ZR55_9FLAO</name>
<accession>A0A255ZR55</accession>
<evidence type="ECO:0000259" key="2">
    <source>
        <dbReference type="Pfam" id="PF18962"/>
    </source>
</evidence>
<comment type="caution">
    <text evidence="3">The sequence shown here is derived from an EMBL/GenBank/DDBJ whole genome shotgun (WGS) entry which is preliminary data.</text>
</comment>
<dbReference type="SUPFAM" id="SSF52266">
    <property type="entry name" value="SGNH hydrolase"/>
    <property type="match status" value="1"/>
</dbReference>
<dbReference type="Gene3D" id="3.40.50.1110">
    <property type="entry name" value="SGNH hydrolase"/>
    <property type="match status" value="1"/>
</dbReference>
<gene>
    <name evidence="3" type="ORF">CHU92_02815</name>
</gene>
<dbReference type="InterPro" id="IPR026444">
    <property type="entry name" value="Secre_tail"/>
</dbReference>
<organism evidence="3 4">
    <name type="scientific">Flavobacterium cyanobacteriorum</name>
    <dbReference type="NCBI Taxonomy" id="2022802"/>
    <lineage>
        <taxon>Bacteria</taxon>
        <taxon>Pseudomonadati</taxon>
        <taxon>Bacteroidota</taxon>
        <taxon>Flavobacteriia</taxon>
        <taxon>Flavobacteriales</taxon>
        <taxon>Flavobacteriaceae</taxon>
        <taxon>Flavobacterium</taxon>
    </lineage>
</organism>
<dbReference type="Pfam" id="PF18962">
    <property type="entry name" value="Por_Secre_tail"/>
    <property type="match status" value="1"/>
</dbReference>
<feature type="domain" description="Secretion system C-terminal sorting" evidence="2">
    <location>
        <begin position="374"/>
        <end position="442"/>
    </location>
</feature>
<reference evidence="3 4" key="1">
    <citation type="submission" date="2017-07" db="EMBL/GenBank/DDBJ databases">
        <title>Flavobacterium cyanobacteriorum sp. nov., isolated from cyanobacterial aggregates in a eutrophic lake.</title>
        <authorList>
            <person name="Cai H."/>
        </authorList>
    </citation>
    <scope>NUCLEOTIDE SEQUENCE [LARGE SCALE GENOMIC DNA]</scope>
    <source>
        <strain evidence="3 4">TH021</strain>
    </source>
</reference>
<evidence type="ECO:0000313" key="4">
    <source>
        <dbReference type="Proteomes" id="UP000216605"/>
    </source>
</evidence>
<protein>
    <recommendedName>
        <fullName evidence="2">Secretion system C-terminal sorting domain-containing protein</fullName>
    </recommendedName>
</protein>
<proteinExistence type="predicted"/>